<evidence type="ECO:0000259" key="1">
    <source>
        <dbReference type="Pfam" id="PF00561"/>
    </source>
</evidence>
<organism evidence="2 3">
    <name type="scientific">Methanoculleus sediminis</name>
    <dbReference type="NCBI Taxonomy" id="1550566"/>
    <lineage>
        <taxon>Archaea</taxon>
        <taxon>Methanobacteriati</taxon>
        <taxon>Methanobacteriota</taxon>
        <taxon>Stenosarchaea group</taxon>
        <taxon>Methanomicrobia</taxon>
        <taxon>Methanomicrobiales</taxon>
        <taxon>Methanomicrobiaceae</taxon>
        <taxon>Methanoculleus</taxon>
    </lineage>
</organism>
<dbReference type="EMBL" id="JXOJ01000008">
    <property type="protein sequence ID" value="KLK87239.1"/>
    <property type="molecule type" value="Genomic_DNA"/>
</dbReference>
<dbReference type="STRING" id="1550566.SZ63_11620"/>
<dbReference type="PATRIC" id="fig|1550566.3.peg.2538"/>
<dbReference type="SUPFAM" id="SSF53474">
    <property type="entry name" value="alpha/beta-Hydrolases"/>
    <property type="match status" value="1"/>
</dbReference>
<dbReference type="OrthoDB" id="7531at2157"/>
<feature type="domain" description="AB hydrolase-1" evidence="1">
    <location>
        <begin position="26"/>
        <end position="263"/>
    </location>
</feature>
<keyword evidence="3" id="KW-1185">Reference proteome</keyword>
<name>A0A0H1QWN1_9EURY</name>
<protein>
    <submittedName>
        <fullName evidence="2">Bromoperoxidase</fullName>
    </submittedName>
</protein>
<dbReference type="Pfam" id="PF00561">
    <property type="entry name" value="Abhydrolase_1"/>
    <property type="match status" value="1"/>
</dbReference>
<dbReference type="PANTHER" id="PTHR43433:SF4">
    <property type="entry name" value="NON-HEME CHLOROPEROXIDASE-RELATED"/>
    <property type="match status" value="1"/>
</dbReference>
<dbReference type="PRINTS" id="PR00111">
    <property type="entry name" value="ABHYDROLASE"/>
</dbReference>
<dbReference type="PRINTS" id="PR00412">
    <property type="entry name" value="EPOXHYDRLASE"/>
</dbReference>
<dbReference type="InterPro" id="IPR000073">
    <property type="entry name" value="AB_hydrolase_1"/>
</dbReference>
<sequence>MSYLTVGKENSGTIDLYYEDHGAGRPVVLIHGWPLSSKSWEKQVPVLLDAGYRVVAYDRRGFGNSSKPTSGYDYDTLAEDLHKLMTELDLADATLVGFSMGGGEVARYLGTYGSDRVEKAVFISAIPPFLLKTADNPEGVDGSVFDGIMESIAADRPAFLSGFLSDFYNVDLLGGDRISDEVVRLSWNIAAAASPAGTLDCVPAWLTDFRDDLASVDVPVLVIHGDADRIVPFPASGKRTPGLVNESRLAVVEGGPHGITWTHAERVNRELLEFLGQQVQAAQPFAANPT</sequence>
<reference evidence="2 3" key="1">
    <citation type="journal article" date="2015" name="Int. J. Syst. Evol. Microbiol.">
        <title>Methanoculleus sediminis sp. nov., a methanogen from sediments near a submarine mud volcano.</title>
        <authorList>
            <person name="Chen S.C."/>
            <person name="Chen M.F."/>
            <person name="Lai M.C."/>
            <person name="Weng C.Y."/>
            <person name="Wu S.Y."/>
            <person name="Lin S."/>
            <person name="Yang T.F."/>
            <person name="Chen P.C."/>
        </authorList>
    </citation>
    <scope>NUCLEOTIDE SEQUENCE [LARGE SCALE GENOMIC DNA]</scope>
    <source>
        <strain evidence="2 3">S3Fa</strain>
    </source>
</reference>
<gene>
    <name evidence="2" type="ORF">SZ63_11620</name>
</gene>
<dbReference type="InterPro" id="IPR050471">
    <property type="entry name" value="AB_hydrolase"/>
</dbReference>
<dbReference type="AlphaFoldDB" id="A0A0H1QWN1"/>
<dbReference type="PANTHER" id="PTHR43433">
    <property type="entry name" value="HYDROLASE, ALPHA/BETA FOLD FAMILY PROTEIN"/>
    <property type="match status" value="1"/>
</dbReference>
<dbReference type="RefSeq" id="WP_048185573.1">
    <property type="nucleotide sequence ID" value="NZ_JXOJ01000008.1"/>
</dbReference>
<dbReference type="InterPro" id="IPR000639">
    <property type="entry name" value="Epox_hydrolase-like"/>
</dbReference>
<evidence type="ECO:0000313" key="2">
    <source>
        <dbReference type="EMBL" id="KLK87239.1"/>
    </source>
</evidence>
<dbReference type="Proteomes" id="UP000035301">
    <property type="component" value="Unassembled WGS sequence"/>
</dbReference>
<keyword evidence="2" id="KW-0575">Peroxidase</keyword>
<proteinExistence type="predicted"/>
<dbReference type="InterPro" id="IPR029058">
    <property type="entry name" value="AB_hydrolase_fold"/>
</dbReference>
<comment type="caution">
    <text evidence="2">The sequence shown here is derived from an EMBL/GenBank/DDBJ whole genome shotgun (WGS) entry which is preliminary data.</text>
</comment>
<keyword evidence="2" id="KW-0560">Oxidoreductase</keyword>
<dbReference type="FunFam" id="3.40.50.1820:FF:000205">
    <property type="entry name" value="Non-haem bromoperoxidase BPO-A2"/>
    <property type="match status" value="1"/>
</dbReference>
<dbReference type="Gene3D" id="3.40.50.1820">
    <property type="entry name" value="alpha/beta hydrolase"/>
    <property type="match status" value="1"/>
</dbReference>
<evidence type="ECO:0000313" key="3">
    <source>
        <dbReference type="Proteomes" id="UP000035301"/>
    </source>
</evidence>
<accession>A0A0H1QWN1</accession>
<dbReference type="GO" id="GO:0004601">
    <property type="term" value="F:peroxidase activity"/>
    <property type="evidence" value="ECO:0007669"/>
    <property type="project" value="UniProtKB-KW"/>
</dbReference>